<evidence type="ECO:0000256" key="5">
    <source>
        <dbReference type="ARBA" id="ARBA00022741"/>
    </source>
</evidence>
<comment type="similarity">
    <text evidence="1 11">Belongs to the GHMP kinase family. GalK subfamily.</text>
</comment>
<sequence>MDTRSNKIVPKNLVDEFNKLYGNGKDAVRVFASPARINIIGEHIDYNGGKVFPAAIDRYLYVIIRKRDDTRITYRDVKFPGVYNFDICEPLTYKKENGYANYLNGIVTILKRRGCVFSSGFDLLIGSDIPPAGGISSSSALECGFAYALSEIFGFGISRKDIALVGQQSEHEFMNVKCGIMDQFIIATAKKDTAELLDCATLDYEYVPLALNGCRFVVMNTQKKRQLADSKYNERRAECEQALAILQAEKIQLTSAGRYTNTKDIPDLCALTPKQFDECKNIFADETIFRRARHCVTENERVAQAADVLKAGNLMALGTLLKASHASLKNDYEVTGIELDTLADAANAERSCIGARMTGAGFGGCAIALVKSDGTEEFIDNVQRAYVKAIGYEAAFFTCSTADGVREIETARR</sequence>
<dbReference type="FunFam" id="3.30.230.10:FF:000017">
    <property type="entry name" value="Galactokinase"/>
    <property type="match status" value="1"/>
</dbReference>
<dbReference type="Gene3D" id="3.30.230.10">
    <property type="match status" value="1"/>
</dbReference>
<dbReference type="PRINTS" id="PR00473">
    <property type="entry name" value="GALCTOKINASE"/>
</dbReference>
<keyword evidence="5 11" id="KW-0547">Nucleotide-binding</keyword>
<dbReference type="EC" id="2.7.1.6" evidence="11 12"/>
<dbReference type="InterPro" id="IPR006206">
    <property type="entry name" value="Mevalonate/galactokinase"/>
</dbReference>
<feature type="domain" description="GHMP kinase N-terminal" evidence="13">
    <location>
        <begin position="101"/>
        <end position="187"/>
    </location>
</feature>
<dbReference type="PATRIC" id="fig|1125725.3.peg.1391"/>
<dbReference type="Gene3D" id="3.30.70.890">
    <property type="entry name" value="GHMP kinase, C-terminal domain"/>
    <property type="match status" value="1"/>
</dbReference>
<feature type="site" description="Transition state stabilizer" evidence="11">
    <location>
        <position position="36"/>
    </location>
</feature>
<comment type="caution">
    <text evidence="16">The sequence shown here is derived from an EMBL/GenBank/DDBJ whole genome shotgun (WGS) entry which is preliminary data.</text>
</comment>
<dbReference type="InterPro" id="IPR006204">
    <property type="entry name" value="GHMP_kinase_N_dom"/>
</dbReference>
<protein>
    <recommendedName>
        <fullName evidence="11 12">Galactokinase</fullName>
        <ecNumber evidence="11 12">2.7.1.6</ecNumber>
    </recommendedName>
    <alternativeName>
        <fullName evidence="11">Galactose kinase</fullName>
    </alternativeName>
</protein>
<dbReference type="GO" id="GO:0005524">
    <property type="term" value="F:ATP binding"/>
    <property type="evidence" value="ECO:0007669"/>
    <property type="project" value="UniProtKB-UniRule"/>
</dbReference>
<dbReference type="GO" id="GO:0000287">
    <property type="term" value="F:magnesium ion binding"/>
    <property type="evidence" value="ECO:0007669"/>
    <property type="project" value="UniProtKB-UniRule"/>
</dbReference>
<dbReference type="PIRSF" id="PIRSF000530">
    <property type="entry name" value="Galactokinase"/>
    <property type="match status" value="1"/>
</dbReference>
<keyword evidence="4 11" id="KW-0479">Metal-binding</keyword>
<evidence type="ECO:0000256" key="2">
    <source>
        <dbReference type="ARBA" id="ARBA00022490"/>
    </source>
</evidence>
<dbReference type="InterPro" id="IPR036554">
    <property type="entry name" value="GHMP_kinase_C_sf"/>
</dbReference>
<comment type="caution">
    <text evidence="11">Lacks conserved residue(s) required for the propagation of feature annotation.</text>
</comment>
<evidence type="ECO:0000256" key="12">
    <source>
        <dbReference type="NCBIfam" id="TIGR00131"/>
    </source>
</evidence>
<dbReference type="InterPro" id="IPR014721">
    <property type="entry name" value="Ribsml_uS5_D2-typ_fold_subgr"/>
</dbReference>
<evidence type="ECO:0000256" key="10">
    <source>
        <dbReference type="ARBA" id="ARBA00023277"/>
    </source>
</evidence>
<keyword evidence="9 11" id="KW-0299">Galactose metabolism</keyword>
<dbReference type="eggNOG" id="COG0153">
    <property type="taxonomic scope" value="Bacteria"/>
</dbReference>
<dbReference type="GO" id="GO:0006012">
    <property type="term" value="P:galactose metabolic process"/>
    <property type="evidence" value="ECO:0007669"/>
    <property type="project" value="UniProtKB-UniRule"/>
</dbReference>
<dbReference type="PANTHER" id="PTHR10457:SF7">
    <property type="entry name" value="GALACTOKINASE-RELATED"/>
    <property type="match status" value="1"/>
</dbReference>
<dbReference type="Pfam" id="PF08544">
    <property type="entry name" value="GHMP_kinases_C"/>
    <property type="match status" value="1"/>
</dbReference>
<keyword evidence="10 11" id="KW-0119">Carbohydrate metabolism</keyword>
<evidence type="ECO:0000313" key="17">
    <source>
        <dbReference type="EMBL" id="ERK00153.1"/>
    </source>
</evidence>
<comment type="subcellular location">
    <subcellularLocation>
        <location evidence="11">Cytoplasm</location>
    </subcellularLocation>
</comment>
<dbReference type="Proteomes" id="UP000016646">
    <property type="component" value="Unassembled WGS sequence"/>
</dbReference>
<feature type="binding site" evidence="11">
    <location>
        <position position="170"/>
    </location>
    <ligand>
        <name>Mg(2+)</name>
        <dbReference type="ChEBI" id="CHEBI:18420"/>
    </ligand>
</feature>
<evidence type="ECO:0000313" key="19">
    <source>
        <dbReference type="Proteomes" id="UP000016646"/>
    </source>
</evidence>
<gene>
    <name evidence="11 16" type="primary">galK</name>
    <name evidence="17" type="ORF">HMPREF0860_2104</name>
    <name evidence="16" type="ORF">HMPREF1325_0286</name>
</gene>
<organism evidence="16 18">
    <name type="scientific">Treponema socranskii subsp. socranskii VPI DR56BR1116 = ATCC 35536</name>
    <dbReference type="NCBI Taxonomy" id="1125725"/>
    <lineage>
        <taxon>Bacteria</taxon>
        <taxon>Pseudomonadati</taxon>
        <taxon>Spirochaetota</taxon>
        <taxon>Spirochaetia</taxon>
        <taxon>Spirochaetales</taxon>
        <taxon>Treponemataceae</taxon>
        <taxon>Treponema</taxon>
    </lineage>
</organism>
<dbReference type="Pfam" id="PF10509">
    <property type="entry name" value="GalKase_gal_bdg"/>
    <property type="match status" value="1"/>
</dbReference>
<feature type="binding site" evidence="11">
    <location>
        <begin position="42"/>
        <end position="45"/>
    </location>
    <ligand>
        <name>substrate</name>
    </ligand>
</feature>
<dbReference type="InterPro" id="IPR013750">
    <property type="entry name" value="GHMP_kinase_C_dom"/>
</dbReference>
<dbReference type="Pfam" id="PF00288">
    <property type="entry name" value="GHMP_kinases_N"/>
    <property type="match status" value="1"/>
</dbReference>
<feature type="domain" description="Galactokinase N-terminal" evidence="15">
    <location>
        <begin position="16"/>
        <end position="66"/>
    </location>
</feature>
<dbReference type="HAMAP" id="MF_00246">
    <property type="entry name" value="Galactokinase"/>
    <property type="match status" value="1"/>
</dbReference>
<proteinExistence type="inferred from homology"/>
<accession>U1F9A4</accession>
<dbReference type="FunFam" id="3.30.70.890:FF:000001">
    <property type="entry name" value="Galactokinase"/>
    <property type="match status" value="1"/>
</dbReference>
<keyword evidence="2 11" id="KW-0963">Cytoplasm</keyword>
<dbReference type="SUPFAM" id="SSF55060">
    <property type="entry name" value="GHMP Kinase, C-terminal domain"/>
    <property type="match status" value="1"/>
</dbReference>
<dbReference type="AlphaFoldDB" id="U1F9A4"/>
<dbReference type="PANTHER" id="PTHR10457">
    <property type="entry name" value="MEVALONATE KINASE/GALACTOKINASE"/>
    <property type="match status" value="1"/>
</dbReference>
<evidence type="ECO:0000256" key="6">
    <source>
        <dbReference type="ARBA" id="ARBA00022777"/>
    </source>
</evidence>
<evidence type="ECO:0000256" key="9">
    <source>
        <dbReference type="ARBA" id="ARBA00023144"/>
    </source>
</evidence>
<keyword evidence="7 11" id="KW-0067">ATP-binding</keyword>
<keyword evidence="6 11" id="KW-0418">Kinase</keyword>
<dbReference type="InterPro" id="IPR022963">
    <property type="entry name" value="Galactokinase_bac"/>
</dbReference>
<comment type="function">
    <text evidence="11">Catalyzes the transfer of the gamma-phosphate of ATP to D-galactose to form alpha-D-galactose-1-phosphate (Gal-1-P).</text>
</comment>
<evidence type="ECO:0000313" key="16">
    <source>
        <dbReference type="EMBL" id="ERF60632.1"/>
    </source>
</evidence>
<keyword evidence="8 11" id="KW-0460">Magnesium</keyword>
<dbReference type="UniPathway" id="UPA00214"/>
<comment type="catalytic activity">
    <reaction evidence="11">
        <text>alpha-D-galactose + ATP = alpha-D-galactose 1-phosphate + ADP + H(+)</text>
        <dbReference type="Rhea" id="RHEA:13553"/>
        <dbReference type="ChEBI" id="CHEBI:15378"/>
        <dbReference type="ChEBI" id="CHEBI:28061"/>
        <dbReference type="ChEBI" id="CHEBI:30616"/>
        <dbReference type="ChEBI" id="CHEBI:58336"/>
        <dbReference type="ChEBI" id="CHEBI:456216"/>
        <dbReference type="EC" id="2.7.1.6"/>
    </reaction>
</comment>
<reference evidence="18 19" key="1">
    <citation type="submission" date="2013-08" db="EMBL/GenBank/DDBJ databases">
        <authorList>
            <person name="Durkin A.S."/>
            <person name="Haft D.R."/>
            <person name="McCorrison J."/>
            <person name="Torralba M."/>
            <person name="Gillis M."/>
            <person name="Haft D.H."/>
            <person name="Methe B."/>
            <person name="Sutton G."/>
            <person name="Nelson K.E."/>
        </authorList>
    </citation>
    <scope>NUCLEOTIDE SEQUENCE [LARGE SCALE GENOMIC DNA]</scope>
    <source>
        <strain evidence="17 19">ATCC 35536</strain>
        <strain evidence="16 18">VPI DR56BR1116</strain>
    </source>
</reference>
<evidence type="ECO:0000259" key="15">
    <source>
        <dbReference type="Pfam" id="PF10509"/>
    </source>
</evidence>
<dbReference type="InterPro" id="IPR000705">
    <property type="entry name" value="Galactokinase"/>
</dbReference>
<dbReference type="InterPro" id="IPR020568">
    <property type="entry name" value="Ribosomal_Su5_D2-typ_SF"/>
</dbReference>
<feature type="domain" description="GHMP kinase C-terminal" evidence="14">
    <location>
        <begin position="308"/>
        <end position="386"/>
    </location>
</feature>
<feature type="binding site" evidence="11">
    <location>
        <position position="138"/>
    </location>
    <ligand>
        <name>Mg(2+)</name>
        <dbReference type="ChEBI" id="CHEBI:18420"/>
    </ligand>
</feature>
<comment type="pathway">
    <text evidence="11">Carbohydrate metabolism; galactose metabolism.</text>
</comment>
<dbReference type="EMBL" id="AVQI01000068">
    <property type="protein sequence ID" value="ERK00153.1"/>
    <property type="molecule type" value="Genomic_DNA"/>
</dbReference>
<feature type="active site" description="Proton acceptor" evidence="11">
    <location>
        <position position="182"/>
    </location>
</feature>
<evidence type="ECO:0000256" key="11">
    <source>
        <dbReference type="HAMAP-Rule" id="MF_00246"/>
    </source>
</evidence>
<keyword evidence="3 11" id="KW-0808">Transferase</keyword>
<dbReference type="OrthoDB" id="250531at2"/>
<name>U1F9A4_TRESO</name>
<dbReference type="NCBIfam" id="NF003705">
    <property type="entry name" value="PRK05322.1"/>
    <property type="match status" value="1"/>
</dbReference>
<dbReference type="RefSeq" id="WP_021330415.1">
    <property type="nucleotide sequence ID" value="NZ_AUZJ01000037.1"/>
</dbReference>
<dbReference type="EMBL" id="AUZJ01000037">
    <property type="protein sequence ID" value="ERF60632.1"/>
    <property type="molecule type" value="Genomic_DNA"/>
</dbReference>
<dbReference type="GO" id="GO:0005829">
    <property type="term" value="C:cytosol"/>
    <property type="evidence" value="ECO:0007669"/>
    <property type="project" value="TreeGrafter"/>
</dbReference>
<evidence type="ECO:0000256" key="4">
    <source>
        <dbReference type="ARBA" id="ARBA00022723"/>
    </source>
</evidence>
<dbReference type="SUPFAM" id="SSF54211">
    <property type="entry name" value="Ribosomal protein S5 domain 2-like"/>
    <property type="match status" value="1"/>
</dbReference>
<evidence type="ECO:0000259" key="14">
    <source>
        <dbReference type="Pfam" id="PF08544"/>
    </source>
</evidence>
<dbReference type="NCBIfam" id="TIGR00131">
    <property type="entry name" value="gal_kin"/>
    <property type="match status" value="1"/>
</dbReference>
<dbReference type="Proteomes" id="UP000016412">
    <property type="component" value="Unassembled WGS sequence"/>
</dbReference>
<evidence type="ECO:0000256" key="7">
    <source>
        <dbReference type="ARBA" id="ARBA00022840"/>
    </source>
</evidence>
<evidence type="ECO:0000256" key="3">
    <source>
        <dbReference type="ARBA" id="ARBA00022679"/>
    </source>
</evidence>
<evidence type="ECO:0000256" key="1">
    <source>
        <dbReference type="ARBA" id="ARBA00006566"/>
    </source>
</evidence>
<dbReference type="InterPro" id="IPR019539">
    <property type="entry name" value="GalKase_N"/>
</dbReference>
<dbReference type="STRING" id="1125725.HMPREF1325_0286"/>
<evidence type="ECO:0000313" key="18">
    <source>
        <dbReference type="Proteomes" id="UP000016412"/>
    </source>
</evidence>
<feature type="binding site" evidence="11">
    <location>
        <position position="232"/>
    </location>
    <ligand>
        <name>substrate</name>
    </ligand>
</feature>
<keyword evidence="19" id="KW-1185">Reference proteome</keyword>
<evidence type="ECO:0000256" key="8">
    <source>
        <dbReference type="ARBA" id="ARBA00022842"/>
    </source>
</evidence>
<evidence type="ECO:0000259" key="13">
    <source>
        <dbReference type="Pfam" id="PF00288"/>
    </source>
</evidence>
<dbReference type="GO" id="GO:0004335">
    <property type="term" value="F:galactokinase activity"/>
    <property type="evidence" value="ECO:0007669"/>
    <property type="project" value="UniProtKB-UniRule"/>
</dbReference>
<dbReference type="PRINTS" id="PR00959">
    <property type="entry name" value="MEVGALKINASE"/>
</dbReference>